<dbReference type="AlphaFoldDB" id="A0A1J5P6M7"/>
<gene>
    <name evidence="1" type="ORF">GALL_553720</name>
</gene>
<sequence>MGKDALNPREAKPTGIMDGIVTRQTGDLADQIENDRLVGDRLVYREGQEGAGDEGQRTAKRGEIGGAADIGAGEEIAAKELYAR</sequence>
<reference evidence="1" key="1">
    <citation type="submission" date="2016-10" db="EMBL/GenBank/DDBJ databases">
        <title>Sequence of Gallionella enrichment culture.</title>
        <authorList>
            <person name="Poehlein A."/>
            <person name="Muehling M."/>
            <person name="Daniel R."/>
        </authorList>
    </citation>
    <scope>NUCLEOTIDE SEQUENCE</scope>
</reference>
<comment type="caution">
    <text evidence="1">The sequence shown here is derived from an EMBL/GenBank/DDBJ whole genome shotgun (WGS) entry which is preliminary data.</text>
</comment>
<name>A0A1J5P6M7_9ZZZZ</name>
<evidence type="ECO:0000313" key="1">
    <source>
        <dbReference type="EMBL" id="OIQ63092.1"/>
    </source>
</evidence>
<proteinExistence type="predicted"/>
<protein>
    <submittedName>
        <fullName evidence="1">Uncharacterized protein</fullName>
    </submittedName>
</protein>
<dbReference type="EMBL" id="MLJW01009319">
    <property type="protein sequence ID" value="OIQ63092.1"/>
    <property type="molecule type" value="Genomic_DNA"/>
</dbReference>
<accession>A0A1J5P6M7</accession>
<organism evidence="1">
    <name type="scientific">mine drainage metagenome</name>
    <dbReference type="NCBI Taxonomy" id="410659"/>
    <lineage>
        <taxon>unclassified sequences</taxon>
        <taxon>metagenomes</taxon>
        <taxon>ecological metagenomes</taxon>
    </lineage>
</organism>